<evidence type="ECO:0000313" key="4">
    <source>
        <dbReference type="EMBL" id="KOO30737.1"/>
    </source>
</evidence>
<keyword evidence="3" id="KW-0862">Zinc</keyword>
<dbReference type="SUPFAM" id="SSF57850">
    <property type="entry name" value="RING/U-box"/>
    <property type="match status" value="1"/>
</dbReference>
<dbReference type="Proteomes" id="UP000037460">
    <property type="component" value="Unassembled WGS sequence"/>
</dbReference>
<dbReference type="OrthoDB" id="419317at2759"/>
<dbReference type="SUPFAM" id="SSF48403">
    <property type="entry name" value="Ankyrin repeat"/>
    <property type="match status" value="1"/>
</dbReference>
<keyword evidence="5" id="KW-1185">Reference proteome</keyword>
<keyword evidence="1" id="KW-0479">Metal-binding</keyword>
<proteinExistence type="predicted"/>
<evidence type="ECO:0000256" key="2">
    <source>
        <dbReference type="ARBA" id="ARBA00022771"/>
    </source>
</evidence>
<dbReference type="EMBL" id="JWZX01002171">
    <property type="protein sequence ID" value="KOO30737.1"/>
    <property type="molecule type" value="Genomic_DNA"/>
</dbReference>
<dbReference type="Gene3D" id="1.20.120.1750">
    <property type="match status" value="1"/>
</dbReference>
<accession>A0A0M0JWM8</accession>
<dbReference type="CDD" id="cd20336">
    <property type="entry name" value="Rcat_RBR"/>
    <property type="match status" value="1"/>
</dbReference>
<dbReference type="Pfam" id="PF22191">
    <property type="entry name" value="IBR_1"/>
    <property type="match status" value="1"/>
</dbReference>
<name>A0A0M0JWM8_9EUKA</name>
<comment type="caution">
    <text evidence="4">The sequence shown here is derived from an EMBL/GenBank/DDBJ whole genome shotgun (WGS) entry which is preliminary data.</text>
</comment>
<organism evidence="4 5">
    <name type="scientific">Chrysochromulina tobinii</name>
    <dbReference type="NCBI Taxonomy" id="1460289"/>
    <lineage>
        <taxon>Eukaryota</taxon>
        <taxon>Haptista</taxon>
        <taxon>Haptophyta</taxon>
        <taxon>Prymnesiophyceae</taxon>
        <taxon>Prymnesiales</taxon>
        <taxon>Chrysochromulinaceae</taxon>
        <taxon>Chrysochromulina</taxon>
    </lineage>
</organism>
<dbReference type="AlphaFoldDB" id="A0A0M0JWM8"/>
<reference evidence="5" key="1">
    <citation type="journal article" date="2015" name="PLoS Genet.">
        <title>Genome Sequence and Transcriptome Analyses of Chrysochromulina tobin: Metabolic Tools for Enhanced Algal Fitness in the Prominent Order Prymnesiales (Haptophyceae).</title>
        <authorList>
            <person name="Hovde B.T."/>
            <person name="Deodato C.R."/>
            <person name="Hunsperger H.M."/>
            <person name="Ryken S.A."/>
            <person name="Yost W."/>
            <person name="Jha R.K."/>
            <person name="Patterson J."/>
            <person name="Monnat R.J. Jr."/>
            <person name="Barlow S.B."/>
            <person name="Starkenburg S.R."/>
            <person name="Cattolico R.A."/>
        </authorList>
    </citation>
    <scope>NUCLEOTIDE SEQUENCE</scope>
    <source>
        <strain evidence="5">CCMP291</strain>
    </source>
</reference>
<evidence type="ECO:0000256" key="1">
    <source>
        <dbReference type="ARBA" id="ARBA00022723"/>
    </source>
</evidence>
<dbReference type="PROSITE" id="PS00518">
    <property type="entry name" value="ZF_RING_1"/>
    <property type="match status" value="1"/>
</dbReference>
<evidence type="ECO:0000256" key="3">
    <source>
        <dbReference type="ARBA" id="ARBA00022833"/>
    </source>
</evidence>
<dbReference type="GO" id="GO:0008270">
    <property type="term" value="F:zinc ion binding"/>
    <property type="evidence" value="ECO:0007669"/>
    <property type="project" value="UniProtKB-KW"/>
</dbReference>
<gene>
    <name evidence="4" type="ORF">Ctob_009746</name>
</gene>
<dbReference type="InterPro" id="IPR036770">
    <property type="entry name" value="Ankyrin_rpt-contain_sf"/>
</dbReference>
<keyword evidence="2" id="KW-0863">Zinc-finger</keyword>
<dbReference type="InterPro" id="IPR017907">
    <property type="entry name" value="Znf_RING_CS"/>
</dbReference>
<evidence type="ECO:0000313" key="5">
    <source>
        <dbReference type="Proteomes" id="UP000037460"/>
    </source>
</evidence>
<protein>
    <submittedName>
        <fullName evidence="4">E3 ubiquitin-protein ligase-like protein</fullName>
    </submittedName>
</protein>
<dbReference type="Gene3D" id="1.25.40.20">
    <property type="entry name" value="Ankyrin repeat-containing domain"/>
    <property type="match status" value="1"/>
</dbReference>
<sequence length="316" mass="34207">MARNASKKAEFEAAITEVFGADDAASRRELLVAAKNGDFIEALTLLNSKPHLINTQSHVSGWSVLHQAAFHGCSHALIKRLLVNGACTRLKGYYDGKTALAVLEERHPDHPAIADLRAQGAPTSHAQALTPGDRVSCFDASSSVMCTALSLWAEHTSLNYPMRCKFPGCNATVDLNGPLFSGRGAARCWPPVGVQTSLTTLDAFLGVARQKTLEVGERVQDVASFLRILAEAPPTLQPIAYCNLRGCPSKRACPACGVIIEYESACKHFNCAMCHHRFCFICLKSESQHAQGKWSISYSCEIAPVQTQLPSLPTIE</sequence>